<dbReference type="OrthoDB" id="26518at2759"/>
<dbReference type="Proteomes" id="UP000829720">
    <property type="component" value="Unassembled WGS sequence"/>
</dbReference>
<dbReference type="PANTHER" id="PTHR46345">
    <property type="entry name" value="INVERTED FORMIN-2"/>
    <property type="match status" value="1"/>
</dbReference>
<keyword evidence="5" id="KW-1185">Reference proteome</keyword>
<feature type="compositionally biased region" description="Acidic residues" evidence="2">
    <location>
        <begin position="543"/>
        <end position="554"/>
    </location>
</feature>
<feature type="compositionally biased region" description="Basic and acidic residues" evidence="2">
    <location>
        <begin position="533"/>
        <end position="542"/>
    </location>
</feature>
<feature type="compositionally biased region" description="Polar residues" evidence="2">
    <location>
        <begin position="450"/>
        <end position="475"/>
    </location>
</feature>
<keyword evidence="1" id="KW-0175">Coiled coil</keyword>
<feature type="compositionally biased region" description="Polar residues" evidence="2">
    <location>
        <begin position="692"/>
        <end position="704"/>
    </location>
</feature>
<name>A0A8T3DGR6_9TELE</name>
<evidence type="ECO:0000256" key="1">
    <source>
        <dbReference type="SAM" id="Coils"/>
    </source>
</evidence>
<dbReference type="SMART" id="SM00498">
    <property type="entry name" value="FH2"/>
    <property type="match status" value="1"/>
</dbReference>
<dbReference type="InterPro" id="IPR042201">
    <property type="entry name" value="FH2_Formin_sf"/>
</dbReference>
<evidence type="ECO:0000313" key="5">
    <source>
        <dbReference type="Proteomes" id="UP000829720"/>
    </source>
</evidence>
<dbReference type="PANTHER" id="PTHR46345:SF7">
    <property type="entry name" value="FH2 DOMAIN CONTAINING 3-RELATED"/>
    <property type="match status" value="1"/>
</dbReference>
<accession>A0A8T3DGR6</accession>
<feature type="region of interest" description="Disordered" evidence="2">
    <location>
        <begin position="690"/>
        <end position="765"/>
    </location>
</feature>
<dbReference type="SUPFAM" id="SSF101447">
    <property type="entry name" value="Formin homology 2 domain (FH2 domain)"/>
    <property type="match status" value="1"/>
</dbReference>
<feature type="coiled-coil region" evidence="1">
    <location>
        <begin position="275"/>
        <end position="319"/>
    </location>
</feature>
<sequence>MRNFNWDTIPRQSVLGKRNIWTVQKTKEEFELDTKRMEELFSQGGPGQGQKQAPARRSVRGLPQSVQGGEVVSILNAKKNMNIGIFLKQFRRPMRDMVEDIHQGNGAPFGTGKLKELCKLLPEDGEVKQLLAFSGDLSLLSEADLFMVLLVRVPSYEERLKSLVLKEEFFPFMDEMKCSIATMTTAARELLDCDDLHSIIRLVLKTGNYMNAGGYAGSAIGFRMASLLKLVDTKANKPGMNLMHYVVMQAQKIDSALLEFPDQLQHIGAAARIHKQEVETEFQKEKRKVEEAKADASKQQDLEAQMEAFLKEAESQLAEVEISFGNLNSVSRSVAEYFCEDPNLFKLDECCSIFHSFCEKFMRAIQENRDREMAEVKRRQRERLHNATKRRSTATCSVRDKEMEGVALESFLQKFLTKRNSRRRTGTPSPTNCSLTEITIREHPPVVEQQHGNASQDMQKYQHNSAKEQTGSCQQEDILPPEKEEREEGETIVDSMTQGVEPQVVNKLETPQSPKQSIQEQLPRKNGSVSSYTERHKSVKSEGEEEEAEGQNEEEAQKLREVSRKVLLYQNSRSSVSSGEHLMGDLPRSPGSTIASPHRRDFPSESTGDGLAPPRTILSPRLSPLLTPNSLNRRHTLSVPPSAIAKADSDEDDLWMLPKAPTLAHTPQPRLGVLGKMKSVDVCPLSPRIEEAQSQSQNGNTSPLPSDGPRQRGLSVRPSHLNNHSGPTPCSGTQDENSLKRRASGKAKVESERQGGGPLEPPLSFRWGSIFQRRYNSQLTKAEEKPRAEKQETSAFISFFRRLSEKNRPNKDGDSRVTDL</sequence>
<feature type="region of interest" description="Disordered" evidence="2">
    <location>
        <begin position="441"/>
        <end position="559"/>
    </location>
</feature>
<dbReference type="Gene3D" id="1.20.58.2220">
    <property type="entry name" value="Formin, FH2 domain"/>
    <property type="match status" value="1"/>
</dbReference>
<feature type="domain" description="FH2" evidence="3">
    <location>
        <begin position="1"/>
        <end position="387"/>
    </location>
</feature>
<dbReference type="EMBL" id="JAERUA010000011">
    <property type="protein sequence ID" value="KAI1893605.1"/>
    <property type="molecule type" value="Genomic_DNA"/>
</dbReference>
<protein>
    <recommendedName>
        <fullName evidence="3">FH2 domain-containing protein</fullName>
    </recommendedName>
</protein>
<dbReference type="InterPro" id="IPR015425">
    <property type="entry name" value="FH2_Formin"/>
</dbReference>
<reference evidence="4" key="1">
    <citation type="submission" date="2021-01" db="EMBL/GenBank/DDBJ databases">
        <authorList>
            <person name="Zahm M."/>
            <person name="Roques C."/>
            <person name="Cabau C."/>
            <person name="Klopp C."/>
            <person name="Donnadieu C."/>
            <person name="Jouanno E."/>
            <person name="Lampietro C."/>
            <person name="Louis A."/>
            <person name="Herpin A."/>
            <person name="Echchiki A."/>
            <person name="Berthelot C."/>
            <person name="Parey E."/>
            <person name="Roest-Crollius H."/>
            <person name="Braasch I."/>
            <person name="Postlethwait J."/>
            <person name="Bobe J."/>
            <person name="Montfort J."/>
            <person name="Bouchez O."/>
            <person name="Begum T."/>
            <person name="Mejri S."/>
            <person name="Adams A."/>
            <person name="Chen W.-J."/>
            <person name="Guiguen Y."/>
        </authorList>
    </citation>
    <scope>NUCLEOTIDE SEQUENCE</scope>
    <source>
        <tissue evidence="4">Blood</tissue>
    </source>
</reference>
<gene>
    <name evidence="4" type="ORF">AGOR_G00125440</name>
</gene>
<comment type="caution">
    <text evidence="4">The sequence shown here is derived from an EMBL/GenBank/DDBJ whole genome shotgun (WGS) entry which is preliminary data.</text>
</comment>
<feature type="region of interest" description="Disordered" evidence="2">
    <location>
        <begin position="572"/>
        <end position="650"/>
    </location>
</feature>
<organism evidence="4 5">
    <name type="scientific">Albula goreensis</name>
    <dbReference type="NCBI Taxonomy" id="1534307"/>
    <lineage>
        <taxon>Eukaryota</taxon>
        <taxon>Metazoa</taxon>
        <taxon>Chordata</taxon>
        <taxon>Craniata</taxon>
        <taxon>Vertebrata</taxon>
        <taxon>Euteleostomi</taxon>
        <taxon>Actinopterygii</taxon>
        <taxon>Neopterygii</taxon>
        <taxon>Teleostei</taxon>
        <taxon>Albuliformes</taxon>
        <taxon>Albulidae</taxon>
        <taxon>Albula</taxon>
    </lineage>
</organism>
<evidence type="ECO:0000313" key="4">
    <source>
        <dbReference type="EMBL" id="KAI1893605.1"/>
    </source>
</evidence>
<proteinExistence type="predicted"/>
<evidence type="ECO:0000259" key="3">
    <source>
        <dbReference type="PROSITE" id="PS51444"/>
    </source>
</evidence>
<dbReference type="Pfam" id="PF02181">
    <property type="entry name" value="FH2"/>
    <property type="match status" value="1"/>
</dbReference>
<dbReference type="PROSITE" id="PS51444">
    <property type="entry name" value="FH2"/>
    <property type="match status" value="1"/>
</dbReference>
<dbReference type="AlphaFoldDB" id="A0A8T3DGR6"/>
<feature type="compositionally biased region" description="Polar residues" evidence="2">
    <location>
        <begin position="509"/>
        <end position="520"/>
    </location>
</feature>
<feature type="region of interest" description="Disordered" evidence="2">
    <location>
        <begin position="41"/>
        <end position="62"/>
    </location>
</feature>
<evidence type="ECO:0000256" key="2">
    <source>
        <dbReference type="SAM" id="MobiDB-lite"/>
    </source>
</evidence>
<feature type="compositionally biased region" description="Polar residues" evidence="2">
    <location>
        <begin position="720"/>
        <end position="736"/>
    </location>
</feature>